<keyword evidence="3" id="KW-0804">Transcription</keyword>
<dbReference type="SUPFAM" id="SSF46785">
    <property type="entry name" value="Winged helix' DNA-binding domain"/>
    <property type="match status" value="1"/>
</dbReference>
<evidence type="ECO:0000256" key="1">
    <source>
        <dbReference type="ARBA" id="ARBA00023015"/>
    </source>
</evidence>
<dbReference type="Gene3D" id="1.10.10.10">
    <property type="entry name" value="Winged helix-like DNA-binding domain superfamily/Winged helix DNA-binding domain"/>
    <property type="match status" value="1"/>
</dbReference>
<organism evidence="5 6">
    <name type="scientific">Weissella muntiaci</name>
    <dbReference type="NCBI Taxonomy" id="2508881"/>
    <lineage>
        <taxon>Bacteria</taxon>
        <taxon>Bacillati</taxon>
        <taxon>Bacillota</taxon>
        <taxon>Bacilli</taxon>
        <taxon>Lactobacillales</taxon>
        <taxon>Lactobacillaceae</taxon>
        <taxon>Weissella</taxon>
    </lineage>
</organism>
<evidence type="ECO:0000313" key="5">
    <source>
        <dbReference type="EMBL" id="TYC50967.1"/>
    </source>
</evidence>
<dbReference type="InterPro" id="IPR036388">
    <property type="entry name" value="WH-like_DNA-bd_sf"/>
</dbReference>
<dbReference type="GO" id="GO:0003677">
    <property type="term" value="F:DNA binding"/>
    <property type="evidence" value="ECO:0007669"/>
    <property type="project" value="UniProtKB-KW"/>
</dbReference>
<evidence type="ECO:0000256" key="3">
    <source>
        <dbReference type="ARBA" id="ARBA00023163"/>
    </source>
</evidence>
<gene>
    <name evidence="5" type="ORF">ESZ50_00080</name>
</gene>
<evidence type="ECO:0000259" key="4">
    <source>
        <dbReference type="PROSITE" id="PS51118"/>
    </source>
</evidence>
<comment type="caution">
    <text evidence="5">The sequence shown here is derived from an EMBL/GenBank/DDBJ whole genome shotgun (WGS) entry which is preliminary data.</text>
</comment>
<dbReference type="RefSeq" id="WP_148621553.1">
    <property type="nucleotide sequence ID" value="NZ_SDGZ01000003.1"/>
</dbReference>
<dbReference type="Proteomes" id="UP000371977">
    <property type="component" value="Unassembled WGS sequence"/>
</dbReference>
<name>A0A6C2CAG6_9LACO</name>
<reference evidence="5 6" key="1">
    <citation type="submission" date="2019-01" db="EMBL/GenBank/DDBJ databases">
        <title>Weissella sp. nov., a novel lactic acid bacterium isolated from animal feces.</title>
        <authorList>
            <person name="Wang L.-T."/>
        </authorList>
    </citation>
    <scope>NUCLEOTIDE SEQUENCE [LARGE SCALE GENOMIC DNA]</scope>
    <source>
        <strain evidence="5 6">8H-2</strain>
    </source>
</reference>
<dbReference type="AlphaFoldDB" id="A0A6C2CAG6"/>
<protein>
    <submittedName>
        <fullName evidence="5">Transcriptional regulator</fullName>
    </submittedName>
</protein>
<dbReference type="EMBL" id="SDGZ01000003">
    <property type="protein sequence ID" value="TYC50967.1"/>
    <property type="molecule type" value="Genomic_DNA"/>
</dbReference>
<keyword evidence="2" id="KW-0238">DNA-binding</keyword>
<accession>A0A6C2CAG6</accession>
<dbReference type="PROSITE" id="PS51118">
    <property type="entry name" value="HTH_HXLR"/>
    <property type="match status" value="1"/>
</dbReference>
<keyword evidence="1" id="KW-0805">Transcription regulation</keyword>
<dbReference type="Pfam" id="PF01638">
    <property type="entry name" value="HxlR"/>
    <property type="match status" value="1"/>
</dbReference>
<dbReference type="InterPro" id="IPR036390">
    <property type="entry name" value="WH_DNA-bd_sf"/>
</dbReference>
<proteinExistence type="predicted"/>
<dbReference type="PANTHER" id="PTHR33204">
    <property type="entry name" value="TRANSCRIPTIONAL REGULATOR, MARR FAMILY"/>
    <property type="match status" value="1"/>
</dbReference>
<dbReference type="InterPro" id="IPR002577">
    <property type="entry name" value="HTH_HxlR"/>
</dbReference>
<dbReference type="PANTHER" id="PTHR33204:SF29">
    <property type="entry name" value="TRANSCRIPTIONAL REGULATOR"/>
    <property type="match status" value="1"/>
</dbReference>
<feature type="domain" description="HTH hxlR-type" evidence="4">
    <location>
        <begin position="12"/>
        <end position="111"/>
    </location>
</feature>
<evidence type="ECO:0000256" key="2">
    <source>
        <dbReference type="ARBA" id="ARBA00023125"/>
    </source>
</evidence>
<keyword evidence="6" id="KW-1185">Reference proteome</keyword>
<sequence length="122" mass="14152">MKKQIYDCVAGCEVESAVQLIAGRWKSVILYHLIYDGDLRYSELQRLFPGIERRTLSLQLRGMEDDRLIQKVTNSLEENVSRYQITEFGLQAKPAIIALYQMGRNFNEENQGKYPVADLESY</sequence>
<dbReference type="OrthoDB" id="9791143at2"/>
<evidence type="ECO:0000313" key="6">
    <source>
        <dbReference type="Proteomes" id="UP000371977"/>
    </source>
</evidence>